<organism evidence="2 3">
    <name type="scientific">Mucisphaera calidilacus</name>
    <dbReference type="NCBI Taxonomy" id="2527982"/>
    <lineage>
        <taxon>Bacteria</taxon>
        <taxon>Pseudomonadati</taxon>
        <taxon>Planctomycetota</taxon>
        <taxon>Phycisphaerae</taxon>
        <taxon>Phycisphaerales</taxon>
        <taxon>Phycisphaeraceae</taxon>
        <taxon>Mucisphaera</taxon>
    </lineage>
</organism>
<feature type="chain" id="PRO_5022135161" evidence="1">
    <location>
        <begin position="24"/>
        <end position="282"/>
    </location>
</feature>
<proteinExistence type="predicted"/>
<dbReference type="PROSITE" id="PS51257">
    <property type="entry name" value="PROKAR_LIPOPROTEIN"/>
    <property type="match status" value="1"/>
</dbReference>
<evidence type="ECO:0000256" key="1">
    <source>
        <dbReference type="SAM" id="SignalP"/>
    </source>
</evidence>
<dbReference type="Proteomes" id="UP000320386">
    <property type="component" value="Chromosome"/>
</dbReference>
<dbReference type="AlphaFoldDB" id="A0A518C114"/>
<gene>
    <name evidence="2" type="ORF">Pan265_27840</name>
</gene>
<feature type="signal peptide" evidence="1">
    <location>
        <begin position="1"/>
        <end position="23"/>
    </location>
</feature>
<evidence type="ECO:0000313" key="2">
    <source>
        <dbReference type="EMBL" id="QDU72908.1"/>
    </source>
</evidence>
<sequence length="282" mass="29464" precursor="true">MKRVMLGAWMSCALGVMSLGGCAVFGGGAAEPEVSRSHLPVIGLSTAAVFVEYGSDWTDHRWQSGIDQAIWKLVQPVGRVDDAVAEPGGTAFRARARSKDEGFAAGHNAGVIAGATSARVPSSGYALADRSSTMSYADTTRSRVSGEVIGHVTTSYAARQRTGTRVYAQYSESSAVSSGREQRSVRPVLEVSVEALPEYVIPGDLAELEVTVRNLSEVLATGAALHLQLPAGARVRDIDGAKLVNEDAEGVLLSVGKVKPEAALRVALSVEVGLPISVAMAD</sequence>
<evidence type="ECO:0000313" key="3">
    <source>
        <dbReference type="Proteomes" id="UP000320386"/>
    </source>
</evidence>
<dbReference type="EMBL" id="CP036280">
    <property type="protein sequence ID" value="QDU72908.1"/>
    <property type="molecule type" value="Genomic_DNA"/>
</dbReference>
<protein>
    <submittedName>
        <fullName evidence="2">Uncharacterized protein</fullName>
    </submittedName>
</protein>
<accession>A0A518C114</accession>
<name>A0A518C114_9BACT</name>
<dbReference type="KEGG" id="mcad:Pan265_27840"/>
<reference evidence="2 3" key="1">
    <citation type="submission" date="2019-02" db="EMBL/GenBank/DDBJ databases">
        <title>Deep-cultivation of Planctomycetes and their phenomic and genomic characterization uncovers novel biology.</title>
        <authorList>
            <person name="Wiegand S."/>
            <person name="Jogler M."/>
            <person name="Boedeker C."/>
            <person name="Pinto D."/>
            <person name="Vollmers J."/>
            <person name="Rivas-Marin E."/>
            <person name="Kohn T."/>
            <person name="Peeters S.H."/>
            <person name="Heuer A."/>
            <person name="Rast P."/>
            <person name="Oberbeckmann S."/>
            <person name="Bunk B."/>
            <person name="Jeske O."/>
            <person name="Meyerdierks A."/>
            <person name="Storesund J.E."/>
            <person name="Kallscheuer N."/>
            <person name="Luecker S."/>
            <person name="Lage O.M."/>
            <person name="Pohl T."/>
            <person name="Merkel B.J."/>
            <person name="Hornburger P."/>
            <person name="Mueller R.-W."/>
            <person name="Bruemmer F."/>
            <person name="Labrenz M."/>
            <person name="Spormann A.M."/>
            <person name="Op den Camp H."/>
            <person name="Overmann J."/>
            <person name="Amann R."/>
            <person name="Jetten M.S.M."/>
            <person name="Mascher T."/>
            <person name="Medema M.H."/>
            <person name="Devos D.P."/>
            <person name="Kaster A.-K."/>
            <person name="Ovreas L."/>
            <person name="Rohde M."/>
            <person name="Galperin M.Y."/>
            <person name="Jogler C."/>
        </authorList>
    </citation>
    <scope>NUCLEOTIDE SEQUENCE [LARGE SCALE GENOMIC DNA]</scope>
    <source>
        <strain evidence="2 3">Pan265</strain>
    </source>
</reference>
<keyword evidence="3" id="KW-1185">Reference proteome</keyword>
<keyword evidence="1" id="KW-0732">Signal</keyword>
<dbReference type="RefSeq" id="WP_145447055.1">
    <property type="nucleotide sequence ID" value="NZ_CP036280.1"/>
</dbReference>